<feature type="region of interest" description="Disordered" evidence="1">
    <location>
        <begin position="1"/>
        <end position="22"/>
    </location>
</feature>
<feature type="compositionally biased region" description="Polar residues" evidence="1">
    <location>
        <begin position="1"/>
        <end position="12"/>
    </location>
</feature>
<accession>A0A1I7X3A8</accession>
<proteinExistence type="predicted"/>
<evidence type="ECO:0000313" key="2">
    <source>
        <dbReference type="Proteomes" id="UP000095283"/>
    </source>
</evidence>
<name>A0A1I7X3A8_HETBA</name>
<dbReference type="AlphaFoldDB" id="A0A1I7X3A8"/>
<feature type="compositionally biased region" description="Basic and acidic residues" evidence="1">
    <location>
        <begin position="13"/>
        <end position="22"/>
    </location>
</feature>
<dbReference type="WBParaSite" id="Hba_11900">
    <property type="protein sequence ID" value="Hba_11900"/>
    <property type="gene ID" value="Hba_11900"/>
</dbReference>
<reference evidence="3" key="1">
    <citation type="submission" date="2016-11" db="UniProtKB">
        <authorList>
            <consortium name="WormBaseParasite"/>
        </authorList>
    </citation>
    <scope>IDENTIFICATION</scope>
</reference>
<evidence type="ECO:0000313" key="3">
    <source>
        <dbReference type="WBParaSite" id="Hba_11900"/>
    </source>
</evidence>
<dbReference type="Proteomes" id="UP000095283">
    <property type="component" value="Unplaced"/>
</dbReference>
<organism evidence="2 3">
    <name type="scientific">Heterorhabditis bacteriophora</name>
    <name type="common">Entomopathogenic nematode worm</name>
    <dbReference type="NCBI Taxonomy" id="37862"/>
    <lineage>
        <taxon>Eukaryota</taxon>
        <taxon>Metazoa</taxon>
        <taxon>Ecdysozoa</taxon>
        <taxon>Nematoda</taxon>
        <taxon>Chromadorea</taxon>
        <taxon>Rhabditida</taxon>
        <taxon>Rhabditina</taxon>
        <taxon>Rhabditomorpha</taxon>
        <taxon>Strongyloidea</taxon>
        <taxon>Heterorhabditidae</taxon>
        <taxon>Heterorhabditis</taxon>
    </lineage>
</organism>
<evidence type="ECO:0000256" key="1">
    <source>
        <dbReference type="SAM" id="MobiDB-lite"/>
    </source>
</evidence>
<sequence>MRLKEPTQNTNHLTEESSESKHEGYFVVCLRAKQAEYGKSALVIQAHARLVLAWLDFACDFRRLR</sequence>
<keyword evidence="2" id="KW-1185">Reference proteome</keyword>
<protein>
    <submittedName>
        <fullName evidence="3">Aminoacyl-tRNA hydrolase</fullName>
    </submittedName>
</protein>